<dbReference type="GO" id="GO:0008270">
    <property type="term" value="F:zinc ion binding"/>
    <property type="evidence" value="ECO:0007669"/>
    <property type="project" value="UniProtKB-KW"/>
</dbReference>
<dbReference type="PANTHER" id="PTHR46632:SF3">
    <property type="entry name" value="E3 UBIQUITIN-PROTEIN LIGASE SINA-LIKE 7-RELATED"/>
    <property type="match status" value="1"/>
</dbReference>
<dbReference type="GO" id="GO:0061630">
    <property type="term" value="F:ubiquitin protein ligase activity"/>
    <property type="evidence" value="ECO:0007669"/>
    <property type="project" value="UniProtKB-EC"/>
</dbReference>
<evidence type="ECO:0000256" key="7">
    <source>
        <dbReference type="ARBA" id="ARBA00022771"/>
    </source>
</evidence>
<dbReference type="EC" id="2.3.2.27" evidence="4"/>
<gene>
    <name evidence="15" type="ordered locus">AXX17_At5g35040</name>
</gene>
<comment type="function">
    <text evidence="10">E3 ubiquitin-protein ligase that mediates ubiquitination and subsequent proteasomal degradation of target proteins. E3 ubiquitin ligases accept ubiquitin from an E2 ubiquitin-conjugating enzyme in the form of a thioester and then directly transfers the ubiquitin to targeted substrates. It probably triggers the ubiquitin-mediated degradation of different substrates.</text>
</comment>
<keyword evidence="8" id="KW-0833">Ubl conjugation pathway</keyword>
<dbReference type="InterPro" id="IPR013083">
    <property type="entry name" value="Znf_RING/FYVE/PHD"/>
</dbReference>
<evidence type="ECO:0000256" key="1">
    <source>
        <dbReference type="ARBA" id="ARBA00000900"/>
    </source>
</evidence>
<protein>
    <recommendedName>
        <fullName evidence="4">RING-type E3 ubiquitin transferase</fullName>
        <ecNumber evidence="4">2.3.2.27</ecNumber>
    </recommendedName>
</protein>
<dbReference type="GO" id="GO:0016567">
    <property type="term" value="P:protein ubiquitination"/>
    <property type="evidence" value="ECO:0007669"/>
    <property type="project" value="UniProtKB-UniPathway"/>
</dbReference>
<dbReference type="SUPFAM" id="SSF49599">
    <property type="entry name" value="TRAF domain-like"/>
    <property type="match status" value="1"/>
</dbReference>
<keyword evidence="9" id="KW-0862">Zinc</keyword>
<dbReference type="SMR" id="A0A178UH98"/>
<reference evidence="16" key="1">
    <citation type="journal article" date="2016" name="Proc. Natl. Acad. Sci. U.S.A.">
        <title>Chromosome-level assembly of Arabidopsis thaliana Ler reveals the extent of translocation and inversion polymorphisms.</title>
        <authorList>
            <person name="Zapata L."/>
            <person name="Ding J."/>
            <person name="Willing E.M."/>
            <person name="Hartwig B."/>
            <person name="Bezdan D."/>
            <person name="Jiao W.B."/>
            <person name="Patel V."/>
            <person name="Velikkakam James G."/>
            <person name="Koornneef M."/>
            <person name="Ossowski S."/>
            <person name="Schneeberger K."/>
        </authorList>
    </citation>
    <scope>NUCLEOTIDE SEQUENCE [LARGE SCALE GENOMIC DNA]</scope>
    <source>
        <strain evidence="16">cv. Landsberg erecta</strain>
    </source>
</reference>
<evidence type="ECO:0000256" key="2">
    <source>
        <dbReference type="ARBA" id="ARBA00004906"/>
    </source>
</evidence>
<evidence type="ECO:0000256" key="5">
    <source>
        <dbReference type="ARBA" id="ARBA00022679"/>
    </source>
</evidence>
<dbReference type="OMA" id="ANFMLIP"/>
<dbReference type="Gene3D" id="3.30.40.10">
    <property type="entry name" value="Zinc/RING finger domain, C3HC4 (zinc finger)"/>
    <property type="match status" value="2"/>
</dbReference>
<comment type="similarity">
    <text evidence="3">Belongs to the SINA (Seven in absentia) family.</text>
</comment>
<evidence type="ECO:0000256" key="9">
    <source>
        <dbReference type="ARBA" id="ARBA00022833"/>
    </source>
</evidence>
<comment type="caution">
    <text evidence="15">The sequence shown here is derived from an EMBL/GenBank/DDBJ whole genome shotgun (WGS) entry which is preliminary data.</text>
</comment>
<dbReference type="Proteomes" id="UP000078284">
    <property type="component" value="Chromosome 5"/>
</dbReference>
<keyword evidence="6" id="KW-0479">Metal-binding</keyword>
<dbReference type="AlphaFoldDB" id="A0A178UH98"/>
<sequence length="281" mass="31313">MVGVLLSERNGSQKRHCSSISSDDGRKRVDKTRSAMLTDLDILDCPICYQALKIPVFQCGNGHLACSSCCPKLRNKCPACALPVGHIRCRAMERVLESVLVPCRYADLGCTKTIYYGRESTHEKICNFSPCSCPVQGCNYTGSYKDLYEHYDLTHSTGSTAYSFNGVSYIAAMMFISDKILIERVYEKKLLFVVQCFEEPCGVYVSVSCIAPSAPEVGEFSYGLLYTTWEGVTMTYQSPKVKKVLKVSSQRPKDSFMLIPHSLLCGPLLGMMLCINELKQM</sequence>
<proteinExistence type="inferred from homology"/>
<evidence type="ECO:0000259" key="13">
    <source>
        <dbReference type="PROSITE" id="PS50089"/>
    </source>
</evidence>
<dbReference type="RefSeq" id="NP_198603.1">
    <property type="nucleotide sequence ID" value="NM_123146.1"/>
</dbReference>
<organism evidence="15 16">
    <name type="scientific">Arabidopsis thaliana</name>
    <name type="common">Mouse-ear cress</name>
    <dbReference type="NCBI Taxonomy" id="3702"/>
    <lineage>
        <taxon>Eukaryota</taxon>
        <taxon>Viridiplantae</taxon>
        <taxon>Streptophyta</taxon>
        <taxon>Embryophyta</taxon>
        <taxon>Tracheophyta</taxon>
        <taxon>Spermatophyta</taxon>
        <taxon>Magnoliopsida</taxon>
        <taxon>eudicotyledons</taxon>
        <taxon>Gunneridae</taxon>
        <taxon>Pentapetalae</taxon>
        <taxon>rosids</taxon>
        <taxon>malvids</taxon>
        <taxon>Brassicales</taxon>
        <taxon>Brassicaceae</taxon>
        <taxon>Camelineae</taxon>
        <taxon>Arabidopsis</taxon>
    </lineage>
</organism>
<dbReference type="PROSITE" id="PS51081">
    <property type="entry name" value="ZF_SIAH"/>
    <property type="match status" value="1"/>
</dbReference>
<dbReference type="InterPro" id="IPR044286">
    <property type="entry name" value="SINL_plant"/>
</dbReference>
<dbReference type="InterPro" id="IPR001841">
    <property type="entry name" value="Znf_RING"/>
</dbReference>
<dbReference type="EMBL" id="LUHQ01000005">
    <property type="protein sequence ID" value="OAO92021.1"/>
    <property type="molecule type" value="Genomic_DNA"/>
</dbReference>
<evidence type="ECO:0000256" key="8">
    <source>
        <dbReference type="ARBA" id="ARBA00022786"/>
    </source>
</evidence>
<evidence type="ECO:0000313" key="15">
    <source>
        <dbReference type="EMBL" id="OAO92021.1"/>
    </source>
</evidence>
<evidence type="ECO:0000313" key="16">
    <source>
        <dbReference type="Proteomes" id="UP000078284"/>
    </source>
</evidence>
<dbReference type="PhylomeDB" id="A0A178UH98"/>
<dbReference type="KEGG" id="ath:AT5G37870"/>
<feature type="domain" description="RING-type" evidence="13">
    <location>
        <begin position="45"/>
        <end position="80"/>
    </location>
</feature>
<evidence type="ECO:0000256" key="3">
    <source>
        <dbReference type="ARBA" id="ARBA00009119"/>
    </source>
</evidence>
<keyword evidence="7 11" id="KW-0863">Zinc-finger</keyword>
<dbReference type="FunFam" id="3.30.40.10:FF:000840">
    <property type="entry name" value="E3 ubiquitin-protein ligase SINA-like 5"/>
    <property type="match status" value="1"/>
</dbReference>
<dbReference type="UniPathway" id="UPA00143"/>
<accession>A0A178UH98</accession>
<keyword evidence="5" id="KW-0808">Transferase</keyword>
<evidence type="ECO:0000256" key="6">
    <source>
        <dbReference type="ARBA" id="ARBA00022723"/>
    </source>
</evidence>
<dbReference type="InterPro" id="IPR049548">
    <property type="entry name" value="Sina-like_RING"/>
</dbReference>
<evidence type="ECO:0000256" key="11">
    <source>
        <dbReference type="PROSITE-ProRule" id="PRU00455"/>
    </source>
</evidence>
<dbReference type="Pfam" id="PF21361">
    <property type="entry name" value="Sina_ZnF"/>
    <property type="match status" value="1"/>
</dbReference>
<feature type="region of interest" description="Disordered" evidence="12">
    <location>
        <begin position="1"/>
        <end position="26"/>
    </location>
</feature>
<dbReference type="InterPro" id="IPR013010">
    <property type="entry name" value="Znf_SIAH"/>
</dbReference>
<evidence type="ECO:0000256" key="4">
    <source>
        <dbReference type="ARBA" id="ARBA00012483"/>
    </source>
</evidence>
<dbReference type="PANTHER" id="PTHR46632">
    <property type="entry name" value="E3 UBIQUITIN-PROTEIN LIGASE SINA-LIKE 4"/>
    <property type="match status" value="1"/>
</dbReference>
<name>A0A178UH98_ARATH</name>
<comment type="pathway">
    <text evidence="2">Protein modification; protein ubiquitination.</text>
</comment>
<dbReference type="CDD" id="cd16571">
    <property type="entry name" value="RING-HC_SIAHs"/>
    <property type="match status" value="1"/>
</dbReference>
<evidence type="ECO:0000256" key="12">
    <source>
        <dbReference type="SAM" id="MobiDB-lite"/>
    </source>
</evidence>
<dbReference type="SUPFAM" id="SSF57850">
    <property type="entry name" value="RING/U-box"/>
    <property type="match status" value="1"/>
</dbReference>
<dbReference type="ExpressionAtlas" id="A0A178UH98">
    <property type="expression patterns" value="baseline and differential"/>
</dbReference>
<dbReference type="PROSITE" id="PS50089">
    <property type="entry name" value="ZF_RING_2"/>
    <property type="match status" value="1"/>
</dbReference>
<evidence type="ECO:0000256" key="10">
    <source>
        <dbReference type="ARBA" id="ARBA00024004"/>
    </source>
</evidence>
<feature type="domain" description="SIAH-type" evidence="14">
    <location>
        <begin position="98"/>
        <end position="156"/>
    </location>
</feature>
<evidence type="ECO:0000259" key="14">
    <source>
        <dbReference type="PROSITE" id="PS51081"/>
    </source>
</evidence>
<comment type="catalytic activity">
    <reaction evidence="1">
        <text>S-ubiquitinyl-[E2 ubiquitin-conjugating enzyme]-L-cysteine + [acceptor protein]-L-lysine = [E2 ubiquitin-conjugating enzyme]-L-cysteine + N(6)-ubiquitinyl-[acceptor protein]-L-lysine.</text>
        <dbReference type="EC" id="2.3.2.27"/>
    </reaction>
</comment>
<dbReference type="Pfam" id="PF21362">
    <property type="entry name" value="Sina_RING"/>
    <property type="match status" value="1"/>
</dbReference>